<accession>A0A2A4KAY8</accession>
<evidence type="ECO:0000256" key="3">
    <source>
        <dbReference type="ARBA" id="ARBA00023015"/>
    </source>
</evidence>
<gene>
    <name evidence="8" type="ORF">B5V51_1939</name>
</gene>
<evidence type="ECO:0000256" key="1">
    <source>
        <dbReference type="ARBA" id="ARBA00011764"/>
    </source>
</evidence>
<evidence type="ECO:0000256" key="4">
    <source>
        <dbReference type="ARBA" id="ARBA00023163"/>
    </source>
</evidence>
<comment type="subunit">
    <text evidence="1">Self-associates forming complexes of several hundred monomers.</text>
</comment>
<name>A0A2A4KAY8_HELVI</name>
<organism evidence="8">
    <name type="scientific">Heliothis virescens</name>
    <name type="common">Tobacco budworm moth</name>
    <dbReference type="NCBI Taxonomy" id="7102"/>
    <lineage>
        <taxon>Eukaryota</taxon>
        <taxon>Metazoa</taxon>
        <taxon>Ecdysozoa</taxon>
        <taxon>Arthropoda</taxon>
        <taxon>Hexapoda</taxon>
        <taxon>Insecta</taxon>
        <taxon>Pterygota</taxon>
        <taxon>Neoptera</taxon>
        <taxon>Endopterygota</taxon>
        <taxon>Lepidoptera</taxon>
        <taxon>Glossata</taxon>
        <taxon>Ditrysia</taxon>
        <taxon>Noctuoidea</taxon>
        <taxon>Noctuidae</taxon>
        <taxon>Heliothinae</taxon>
        <taxon>Heliothis</taxon>
    </lineage>
</organism>
<feature type="coiled-coil region" evidence="6">
    <location>
        <begin position="151"/>
        <end position="208"/>
    </location>
</feature>
<dbReference type="InterPro" id="IPR028002">
    <property type="entry name" value="Myb_DNA-bind_5"/>
</dbReference>
<evidence type="ECO:0000259" key="7">
    <source>
        <dbReference type="Pfam" id="PF13873"/>
    </source>
</evidence>
<evidence type="ECO:0000256" key="2">
    <source>
        <dbReference type="ARBA" id="ARBA00016807"/>
    </source>
</evidence>
<keyword evidence="4" id="KW-0804">Transcription</keyword>
<keyword evidence="3" id="KW-0805">Transcription regulation</keyword>
<reference evidence="8" key="1">
    <citation type="submission" date="2017-09" db="EMBL/GenBank/DDBJ databases">
        <title>Contemporary evolution of a Lepidopteran species, Heliothis virescens, in response to modern agricultural practices.</title>
        <authorList>
            <person name="Fritz M.L."/>
            <person name="Deyonke A.M."/>
            <person name="Papanicolaou A."/>
            <person name="Micinski S."/>
            <person name="Westbrook J."/>
            <person name="Gould F."/>
        </authorList>
    </citation>
    <scope>NUCLEOTIDE SEQUENCE [LARGE SCALE GENOMIC DNA]</scope>
    <source>
        <strain evidence="8">HvINT-</strain>
        <tissue evidence="8">Whole body</tissue>
    </source>
</reference>
<protein>
    <recommendedName>
        <fullName evidence="2">Regulatory protein zeste</fullName>
    </recommendedName>
</protein>
<feature type="domain" description="Myb/SANT-like DNA-binding" evidence="7">
    <location>
        <begin position="8"/>
        <end position="86"/>
    </location>
</feature>
<dbReference type="STRING" id="7102.A0A2A4KAY8"/>
<dbReference type="Pfam" id="PF13873">
    <property type="entry name" value="Myb_DNA-bind_5"/>
    <property type="match status" value="1"/>
</dbReference>
<comment type="caution">
    <text evidence="8">The sequence shown here is derived from an EMBL/GenBank/DDBJ whole genome shotgun (WGS) entry which is preliminary data.</text>
</comment>
<evidence type="ECO:0000313" key="8">
    <source>
        <dbReference type="EMBL" id="PCG80822.1"/>
    </source>
</evidence>
<sequence length="212" mass="24855">MVKQKRERSVNFTQHETNFLISLIEARKHTIENKKSDATTWQEKQKAWREIEKVFNRASDGTVFRDHKHLKLKYEALKRDAKKKIAVGADPDKTGGGTSPVQALTHATEDEKGNEMIFLPVEVNVSVSESETDSDSIMQNNPMDKKPYDRLMEEKLEIAEIQRKVVAEELEHKLIQRKILETEYEHKMVMHELEKQHLRLKIELLKRELNKN</sequence>
<proteinExistence type="predicted"/>
<comment type="function">
    <text evidence="5">Involved in transvection phenomena (= synapsis-dependent gene expression), where the synaptic pairing of chromosomes carrying genes with which zeste interacts influences the expression of these genes. Zeste binds to DNA and stimulates transcription from a nearby promoter.</text>
</comment>
<dbReference type="PANTHER" id="PTHR23098">
    <property type="entry name" value="AGAP001331-PA-RELATED"/>
    <property type="match status" value="1"/>
</dbReference>
<evidence type="ECO:0000256" key="6">
    <source>
        <dbReference type="SAM" id="Coils"/>
    </source>
</evidence>
<dbReference type="PANTHER" id="PTHR23098:SF23">
    <property type="entry name" value="MYB-RELATED TRANSCRIPTION FACTOR, PARTNER OF PROFILIN-LIKE ISOFORM X2-RELATED"/>
    <property type="match status" value="1"/>
</dbReference>
<dbReference type="EMBL" id="NWSH01000015">
    <property type="protein sequence ID" value="PCG80822.1"/>
    <property type="molecule type" value="Genomic_DNA"/>
</dbReference>
<dbReference type="GO" id="GO:0005634">
    <property type="term" value="C:nucleus"/>
    <property type="evidence" value="ECO:0007669"/>
    <property type="project" value="TreeGrafter"/>
</dbReference>
<evidence type="ECO:0000256" key="5">
    <source>
        <dbReference type="ARBA" id="ARBA00025466"/>
    </source>
</evidence>
<dbReference type="AlphaFoldDB" id="A0A2A4KAY8"/>
<keyword evidence="6" id="KW-0175">Coiled coil</keyword>